<dbReference type="EMBL" id="DXFX01000066">
    <property type="protein sequence ID" value="HIX07803.1"/>
    <property type="molecule type" value="Genomic_DNA"/>
</dbReference>
<reference evidence="1" key="1">
    <citation type="journal article" date="2021" name="PeerJ">
        <title>Extensive microbial diversity within the chicken gut microbiome revealed by metagenomics and culture.</title>
        <authorList>
            <person name="Gilroy R."/>
            <person name="Ravi A."/>
            <person name="Getino M."/>
            <person name="Pursley I."/>
            <person name="Horton D.L."/>
            <person name="Alikhan N.F."/>
            <person name="Baker D."/>
            <person name="Gharbi K."/>
            <person name="Hall N."/>
            <person name="Watson M."/>
            <person name="Adriaenssens E.M."/>
            <person name="Foster-Nyarko E."/>
            <person name="Jarju S."/>
            <person name="Secka A."/>
            <person name="Antonio M."/>
            <person name="Oren A."/>
            <person name="Chaudhuri R.R."/>
            <person name="La Ragione R."/>
            <person name="Hildebrand F."/>
            <person name="Pallen M.J."/>
        </authorList>
    </citation>
    <scope>NUCLEOTIDE SEQUENCE</scope>
    <source>
        <strain evidence="1">811</strain>
    </source>
</reference>
<protein>
    <submittedName>
        <fullName evidence="1">Uncharacterized protein</fullName>
    </submittedName>
</protein>
<proteinExistence type="predicted"/>
<comment type="caution">
    <text evidence="1">The sequence shown here is derived from an EMBL/GenBank/DDBJ whole genome shotgun (WGS) entry which is preliminary data.</text>
</comment>
<evidence type="ECO:0000313" key="2">
    <source>
        <dbReference type="Proteomes" id="UP000824204"/>
    </source>
</evidence>
<accession>A0A9D1V8E7</accession>
<name>A0A9D1V8E7_9FIRM</name>
<organism evidence="1 2">
    <name type="scientific">Candidatus Borkfalkia faecipullorum</name>
    <dbReference type="NCBI Taxonomy" id="2838510"/>
    <lineage>
        <taxon>Bacteria</taxon>
        <taxon>Bacillati</taxon>
        <taxon>Bacillota</taxon>
        <taxon>Clostridia</taxon>
        <taxon>Christensenellales</taxon>
        <taxon>Christensenellaceae</taxon>
        <taxon>Candidatus Borkfalkia</taxon>
    </lineage>
</organism>
<gene>
    <name evidence="1" type="ORF">H9741_04995</name>
</gene>
<dbReference type="Proteomes" id="UP000824204">
    <property type="component" value="Unassembled WGS sequence"/>
</dbReference>
<dbReference type="AlphaFoldDB" id="A0A9D1V8E7"/>
<reference evidence="1" key="2">
    <citation type="submission" date="2021-04" db="EMBL/GenBank/DDBJ databases">
        <authorList>
            <person name="Gilroy R."/>
        </authorList>
    </citation>
    <scope>NUCLEOTIDE SEQUENCE</scope>
    <source>
        <strain evidence="1">811</strain>
    </source>
</reference>
<evidence type="ECO:0000313" key="1">
    <source>
        <dbReference type="EMBL" id="HIX07803.1"/>
    </source>
</evidence>
<sequence length="381" mass="44583">MRDWSEIWTRIINGPVKFSEKIAELLGEGKNILVDIPKNLCWREEMRNAMQERIETEVADCELEIVDVREEVETSPLDYLLDRCTVRTKLRHTMNVYEFLRDGCLEEGKRNLIFWFKGIPEERVREFIDFLHEYSSKMKDGCPLLLVEARGNFKVSKTLPSRVVRMHWSDHVRPYDISSFCNILAGEEEGIDEHYKDYLATLCSAVCVGDAELCACLMTEYAQELQEKGIEEALHLVQADGRFSARGEEEVGLNISEQHILYILRTGDAEELDRRIRHAQIAVLYPILELQRENFIRRYEGNLTVFLQTEPISSYDGRILDPYDLEWGRLYYISTATNAAQFLNREYEVTKTMKEIRNDLSHLKCCTPEKVRYLLTRAQEE</sequence>